<proteinExistence type="predicted"/>
<keyword evidence="6" id="KW-1185">Reference proteome</keyword>
<organism evidence="5 6">
    <name type="scientific">Chitinophaga oryziterrae</name>
    <dbReference type="NCBI Taxonomy" id="1031224"/>
    <lineage>
        <taxon>Bacteria</taxon>
        <taxon>Pseudomonadati</taxon>
        <taxon>Bacteroidota</taxon>
        <taxon>Chitinophagia</taxon>
        <taxon>Chitinophagales</taxon>
        <taxon>Chitinophagaceae</taxon>
        <taxon>Chitinophaga</taxon>
    </lineage>
</organism>
<dbReference type="Pfam" id="PF16344">
    <property type="entry name" value="FecR_C"/>
    <property type="match status" value="1"/>
</dbReference>
<evidence type="ECO:0000259" key="3">
    <source>
        <dbReference type="Pfam" id="PF04773"/>
    </source>
</evidence>
<name>A0A6N8JFB8_9BACT</name>
<dbReference type="OrthoDB" id="643697at2"/>
<feature type="domain" description="FecR protein" evidence="3">
    <location>
        <begin position="204"/>
        <end position="294"/>
    </location>
</feature>
<dbReference type="InterPro" id="IPR032508">
    <property type="entry name" value="FecR_C"/>
</dbReference>
<dbReference type="InterPro" id="IPR006860">
    <property type="entry name" value="FecR"/>
</dbReference>
<keyword evidence="2" id="KW-0472">Membrane</keyword>
<dbReference type="AlphaFoldDB" id="A0A6N8JFB8"/>
<feature type="region of interest" description="Disordered" evidence="1">
    <location>
        <begin position="92"/>
        <end position="113"/>
    </location>
</feature>
<feature type="transmembrane region" description="Helical" evidence="2">
    <location>
        <begin position="126"/>
        <end position="144"/>
    </location>
</feature>
<evidence type="ECO:0000256" key="2">
    <source>
        <dbReference type="SAM" id="Phobius"/>
    </source>
</evidence>
<dbReference type="GO" id="GO:0016989">
    <property type="term" value="F:sigma factor antagonist activity"/>
    <property type="evidence" value="ECO:0007669"/>
    <property type="project" value="TreeGrafter"/>
</dbReference>
<dbReference type="InterPro" id="IPR012373">
    <property type="entry name" value="Ferrdict_sens_TM"/>
</dbReference>
<sequence>MAYNDEHIFQLILEKLSGEISDENRLYLEQAAREDDNIRRCLEEMEEASNVAGPEFMDDVYNEMAWSNVLSLLENDQPDRKIVTVSADNEPPVNEIAANTDNKTPENTGHETPVTSGRRLVALRTWLVAAVTLTIISSLLYFFIAGTGKQPLPIAKNKIVIPSSGDIRLLFDNGKTISLPGSEGNVISMATLAGKQGEWGTLLVPTGKNYQVLLADGSAVHLNAYSSLRFPFSFSGKMREVFLSGEAYFTIAPKAKDPFVVHSGVTAVKVLGTSFNINAYSDSLIITSLVEGSILTGDDEEPEVQLQPGTEAIYRKGYLRQIHPFDENITLAWRKGQYNYYNESLGTLEAIILHWYGKQLLFEDPALAAKKLTGIIERDKPLTDFLEGLGKTSGLSYQVNGDKIYLTEKQ</sequence>
<evidence type="ECO:0000313" key="6">
    <source>
        <dbReference type="Proteomes" id="UP000468388"/>
    </source>
</evidence>
<dbReference type="RefSeq" id="WP_157302819.1">
    <property type="nucleotide sequence ID" value="NZ_BAAAZB010000001.1"/>
</dbReference>
<dbReference type="Gene3D" id="2.60.120.1440">
    <property type="match status" value="1"/>
</dbReference>
<dbReference type="Pfam" id="PF04773">
    <property type="entry name" value="FecR"/>
    <property type="match status" value="1"/>
</dbReference>
<dbReference type="PANTHER" id="PTHR30273">
    <property type="entry name" value="PERIPLASMIC SIGNAL SENSOR AND SIGMA FACTOR ACTIVATOR FECR-RELATED"/>
    <property type="match status" value="1"/>
</dbReference>
<protein>
    <submittedName>
        <fullName evidence="5">DUF4974 domain-containing protein</fullName>
    </submittedName>
</protein>
<dbReference type="EMBL" id="WRXO01000009">
    <property type="protein sequence ID" value="MVT44015.1"/>
    <property type="molecule type" value="Genomic_DNA"/>
</dbReference>
<gene>
    <name evidence="5" type="ORF">GO495_25695</name>
</gene>
<evidence type="ECO:0000259" key="4">
    <source>
        <dbReference type="Pfam" id="PF16344"/>
    </source>
</evidence>
<keyword evidence="2" id="KW-1133">Transmembrane helix</keyword>
<accession>A0A6N8JFB8</accession>
<feature type="compositionally biased region" description="Polar residues" evidence="1">
    <location>
        <begin position="97"/>
        <end position="107"/>
    </location>
</feature>
<evidence type="ECO:0000313" key="5">
    <source>
        <dbReference type="EMBL" id="MVT44015.1"/>
    </source>
</evidence>
<reference evidence="5 6" key="1">
    <citation type="submission" date="2019-12" db="EMBL/GenBank/DDBJ databases">
        <title>The draft genomic sequence of strain Chitinophaga oryziterrae JCM 16595.</title>
        <authorList>
            <person name="Zhang X."/>
        </authorList>
    </citation>
    <scope>NUCLEOTIDE SEQUENCE [LARGE SCALE GENOMIC DNA]</scope>
    <source>
        <strain evidence="5 6">JCM 16595</strain>
    </source>
</reference>
<feature type="domain" description="Protein FecR C-terminal" evidence="4">
    <location>
        <begin position="338"/>
        <end position="406"/>
    </location>
</feature>
<dbReference type="PANTHER" id="PTHR30273:SF2">
    <property type="entry name" value="PROTEIN FECR"/>
    <property type="match status" value="1"/>
</dbReference>
<dbReference type="Proteomes" id="UP000468388">
    <property type="component" value="Unassembled WGS sequence"/>
</dbReference>
<comment type="caution">
    <text evidence="5">The sequence shown here is derived from an EMBL/GenBank/DDBJ whole genome shotgun (WGS) entry which is preliminary data.</text>
</comment>
<evidence type="ECO:0000256" key="1">
    <source>
        <dbReference type="SAM" id="MobiDB-lite"/>
    </source>
</evidence>
<dbReference type="Gene3D" id="3.55.50.30">
    <property type="match status" value="1"/>
</dbReference>
<keyword evidence="2" id="KW-0812">Transmembrane</keyword>